<organism evidence="3 4">
    <name type="scientific">Tanacetum coccineum</name>
    <dbReference type="NCBI Taxonomy" id="301880"/>
    <lineage>
        <taxon>Eukaryota</taxon>
        <taxon>Viridiplantae</taxon>
        <taxon>Streptophyta</taxon>
        <taxon>Embryophyta</taxon>
        <taxon>Tracheophyta</taxon>
        <taxon>Spermatophyta</taxon>
        <taxon>Magnoliopsida</taxon>
        <taxon>eudicotyledons</taxon>
        <taxon>Gunneridae</taxon>
        <taxon>Pentapetalae</taxon>
        <taxon>asterids</taxon>
        <taxon>campanulids</taxon>
        <taxon>Asterales</taxon>
        <taxon>Asteraceae</taxon>
        <taxon>Asteroideae</taxon>
        <taxon>Anthemideae</taxon>
        <taxon>Anthemidinae</taxon>
        <taxon>Tanacetum</taxon>
    </lineage>
</organism>
<evidence type="ECO:0000256" key="1">
    <source>
        <dbReference type="SAM" id="Coils"/>
    </source>
</evidence>
<reference evidence="3" key="2">
    <citation type="submission" date="2022-01" db="EMBL/GenBank/DDBJ databases">
        <authorList>
            <person name="Yamashiro T."/>
            <person name="Shiraishi A."/>
            <person name="Satake H."/>
            <person name="Nakayama K."/>
        </authorList>
    </citation>
    <scope>NUCLEOTIDE SEQUENCE</scope>
</reference>
<dbReference type="InterPro" id="IPR005162">
    <property type="entry name" value="Retrotrans_gag_dom"/>
</dbReference>
<keyword evidence="3" id="KW-0548">Nucleotidyltransferase</keyword>
<evidence type="ECO:0000313" key="4">
    <source>
        <dbReference type="Proteomes" id="UP001151760"/>
    </source>
</evidence>
<dbReference type="Gene3D" id="2.40.70.10">
    <property type="entry name" value="Acid Proteases"/>
    <property type="match status" value="1"/>
</dbReference>
<proteinExistence type="predicted"/>
<dbReference type="GO" id="GO:0003964">
    <property type="term" value="F:RNA-directed DNA polymerase activity"/>
    <property type="evidence" value="ECO:0007669"/>
    <property type="project" value="UniProtKB-KW"/>
</dbReference>
<feature type="coiled-coil region" evidence="1">
    <location>
        <begin position="341"/>
        <end position="368"/>
    </location>
</feature>
<dbReference type="CDD" id="cd00303">
    <property type="entry name" value="retropepsin_like"/>
    <property type="match status" value="1"/>
</dbReference>
<dbReference type="Proteomes" id="UP001151760">
    <property type="component" value="Unassembled WGS sequence"/>
</dbReference>
<comment type="caution">
    <text evidence="3">The sequence shown here is derived from an EMBL/GenBank/DDBJ whole genome shotgun (WGS) entry which is preliminary data.</text>
</comment>
<dbReference type="PANTHER" id="PTHR33067">
    <property type="entry name" value="RNA-DIRECTED DNA POLYMERASE-RELATED"/>
    <property type="match status" value="1"/>
</dbReference>
<sequence>YHGRSTYYGGITPSTTEGYGDAIVTPAILAENFELKHGLLNLVTSKQFYGFEKENPHAHIRWFNKITSRIKYKDVPNSSIKLMLFPFSIEGTARIWLEKEPPRSILTWEDLVSKFINKFFPPSKTTNLRNEITNFQQKFEETFSEAWERFKDLLRACQHHGFTELHQLDTFYHALTPTNQDSLNAVGGNLLTKTPRDTLTIIENKSKVRNSRNKPVATKRSPPPASVKAVEEICVTCGGPHPYYQCLATDGNVFLEYQDNIQGYVSAAAVNYNQGNTGYRPQGVANQIRPPGFAQPNVQNNQNRFNQGYNQNRGNNQGNLVYQAPVQQTQVAPSNELSNYKKMIDTNIKAMQNQINNVKNELRNEMQTSIQTSMSNQTNELKNMMASFFQMNTASSSGTGPLPSNTIANPRGDLKAITTRSGIVLDGPSVPMPPPFINPEEDERAEETLTDPELVEYTIKVPPPLVQKPQAPLQKIYEMPKRDPLHPNIPYPSRMNKEKQQDKDEIQIHKFWQMFKQLHINISLADALILIPKYQKMLKALLSNKEKLLELANTPLNENCSAVILKKLPEKLGDPGKFLIPCSFSELNCKALADLGASINLMPLSVWKKLGLSELISTRMTLELANRSVCTPAGIARDVFVPVGRFTFPADFVIVDYESDPRVPLILGRPFLRTARALIDVHGEELILRDGDERLILNMKHGTSSYSNKHQRESINMIDIYNISYSTTYFSPSLTTSEISYYSLEEFADELALIESFPPGNDDMPPKDTDNDEWGKILYDDPFDSKENKIKVSKLLVDELDSTGSSNFLPHFLECNSVLYEDFSEVDTLTSTDNEDKVFNPGILVHENLYEGTSVHIRNSLSGTLLHFFIENGKSFLQQGISFSTGVHSLPPELSHRDSKAFKVINIFESPMEIFPCSYGEDILFWMFHDCPDFEASRAHGFVLRSLELI</sequence>
<accession>A0ABQ4YN62</accession>
<keyword evidence="3" id="KW-0695">RNA-directed DNA polymerase</keyword>
<dbReference type="Pfam" id="PF03732">
    <property type="entry name" value="Retrotrans_gag"/>
    <property type="match status" value="1"/>
</dbReference>
<feature type="non-terminal residue" evidence="3">
    <location>
        <position position="1"/>
    </location>
</feature>
<dbReference type="PANTHER" id="PTHR33067:SF35">
    <property type="entry name" value="ASPARTIC PEPTIDASE DDI1-TYPE DOMAIN-CONTAINING PROTEIN"/>
    <property type="match status" value="1"/>
</dbReference>
<evidence type="ECO:0000313" key="3">
    <source>
        <dbReference type="EMBL" id="GJS78352.1"/>
    </source>
</evidence>
<protein>
    <submittedName>
        <fullName evidence="3">Reverse transcriptase domain-containing protein</fullName>
    </submittedName>
</protein>
<keyword evidence="3" id="KW-0808">Transferase</keyword>
<dbReference type="SUPFAM" id="SSF50630">
    <property type="entry name" value="Acid proteases"/>
    <property type="match status" value="1"/>
</dbReference>
<gene>
    <name evidence="3" type="ORF">Tco_0728233</name>
</gene>
<feature type="domain" description="Retrotransposon gag" evidence="2">
    <location>
        <begin position="84"/>
        <end position="176"/>
    </location>
</feature>
<dbReference type="InterPro" id="IPR021109">
    <property type="entry name" value="Peptidase_aspartic_dom_sf"/>
</dbReference>
<dbReference type="EMBL" id="BQNB010010519">
    <property type="protein sequence ID" value="GJS78352.1"/>
    <property type="molecule type" value="Genomic_DNA"/>
</dbReference>
<keyword evidence="1" id="KW-0175">Coiled coil</keyword>
<evidence type="ECO:0000259" key="2">
    <source>
        <dbReference type="Pfam" id="PF03732"/>
    </source>
</evidence>
<name>A0ABQ4YN62_9ASTR</name>
<reference evidence="3" key="1">
    <citation type="journal article" date="2022" name="Int. J. Mol. Sci.">
        <title>Draft Genome of Tanacetum Coccineum: Genomic Comparison of Closely Related Tanacetum-Family Plants.</title>
        <authorList>
            <person name="Yamashiro T."/>
            <person name="Shiraishi A."/>
            <person name="Nakayama K."/>
            <person name="Satake H."/>
        </authorList>
    </citation>
    <scope>NUCLEOTIDE SEQUENCE</scope>
</reference>
<keyword evidence="4" id="KW-1185">Reference proteome</keyword>